<feature type="transmembrane region" description="Helical" evidence="1">
    <location>
        <begin position="72"/>
        <end position="92"/>
    </location>
</feature>
<keyword evidence="1" id="KW-0812">Transmembrane</keyword>
<dbReference type="Proteomes" id="UP001652503">
    <property type="component" value="Unassembled WGS sequence"/>
</dbReference>
<organism evidence="2 3">
    <name type="scientific">Albidovulum sediminicola</name>
    <dbReference type="NCBI Taxonomy" id="2984331"/>
    <lineage>
        <taxon>Bacteria</taxon>
        <taxon>Pseudomonadati</taxon>
        <taxon>Pseudomonadota</taxon>
        <taxon>Alphaproteobacteria</taxon>
        <taxon>Rhodobacterales</taxon>
        <taxon>Paracoccaceae</taxon>
        <taxon>Albidovulum</taxon>
    </lineage>
</organism>
<evidence type="ECO:0000313" key="2">
    <source>
        <dbReference type="EMBL" id="MCV2866465.1"/>
    </source>
</evidence>
<reference evidence="2 3" key="1">
    <citation type="submission" date="2022-10" db="EMBL/GenBank/DDBJ databases">
        <title>Defluviimonas sp. nov., isolated from ocean surface water.</title>
        <authorList>
            <person name="He W."/>
            <person name="Wang L."/>
            <person name="Zhang D.-F."/>
        </authorList>
    </citation>
    <scope>NUCLEOTIDE SEQUENCE [LARGE SCALE GENOMIC DNA]</scope>
    <source>
        <strain evidence="2 3">WL0075</strain>
    </source>
</reference>
<dbReference type="Pfam" id="PF04657">
    <property type="entry name" value="DMT_YdcZ"/>
    <property type="match status" value="1"/>
</dbReference>
<dbReference type="RefSeq" id="WP_263722998.1">
    <property type="nucleotide sequence ID" value="NZ_JAOWLA010000019.1"/>
</dbReference>
<feature type="transmembrane region" description="Helical" evidence="1">
    <location>
        <begin position="6"/>
        <end position="24"/>
    </location>
</feature>
<comment type="caution">
    <text evidence="2">The sequence shown here is derived from an EMBL/GenBank/DDBJ whole genome shotgun (WGS) entry which is preliminary data.</text>
</comment>
<accession>A0ABT2Z5W9</accession>
<keyword evidence="1" id="KW-0472">Membrane</keyword>
<keyword evidence="1" id="KW-1133">Transmembrane helix</keyword>
<keyword evidence="3" id="KW-1185">Reference proteome</keyword>
<gene>
    <name evidence="2" type="ORF">OE647_17240</name>
</gene>
<dbReference type="PANTHER" id="PTHR34821">
    <property type="entry name" value="INNER MEMBRANE PROTEIN YDCZ"/>
    <property type="match status" value="1"/>
</dbReference>
<dbReference type="PANTHER" id="PTHR34821:SF2">
    <property type="entry name" value="INNER MEMBRANE PROTEIN YDCZ"/>
    <property type="match status" value="1"/>
</dbReference>
<dbReference type="EMBL" id="JAOWLA010000019">
    <property type="protein sequence ID" value="MCV2866465.1"/>
    <property type="molecule type" value="Genomic_DNA"/>
</dbReference>
<feature type="transmembrane region" description="Helical" evidence="1">
    <location>
        <begin position="128"/>
        <end position="145"/>
    </location>
</feature>
<proteinExistence type="predicted"/>
<dbReference type="InterPro" id="IPR006750">
    <property type="entry name" value="YdcZ"/>
</dbReference>
<name>A0ABT2Z5W9_9RHOB</name>
<feature type="transmembrane region" description="Helical" evidence="1">
    <location>
        <begin position="36"/>
        <end position="60"/>
    </location>
</feature>
<evidence type="ECO:0000313" key="3">
    <source>
        <dbReference type="Proteomes" id="UP001652503"/>
    </source>
</evidence>
<protein>
    <submittedName>
        <fullName evidence="2">DMT family transporter</fullName>
    </submittedName>
</protein>
<evidence type="ECO:0000256" key="1">
    <source>
        <dbReference type="SAM" id="Phobius"/>
    </source>
</evidence>
<sequence>MTETLRYALIMLAAGIGIPILAALNAQLGGRIGSPAAAATVLFVVACGAALIVTVATGGMGKLALIPAQPRHLLLAGLLVAFYVLSITWVAPRFGIGNAIFFVLLGQLISATLIDQFGLFGAAVRSVGPARIAGLCLMALGVYLCQKA</sequence>